<feature type="transmembrane region" description="Helical" evidence="6">
    <location>
        <begin position="128"/>
        <end position="145"/>
    </location>
</feature>
<feature type="transmembrane region" description="Helical" evidence="6">
    <location>
        <begin position="256"/>
        <end position="276"/>
    </location>
</feature>
<evidence type="ECO:0000256" key="1">
    <source>
        <dbReference type="ARBA" id="ARBA00004141"/>
    </source>
</evidence>
<dbReference type="PANTHER" id="PTHR45649:SF11">
    <property type="entry name" value="TRANSPORTER, PUTATIVE (EUROFUNG)-RELATED"/>
    <property type="match status" value="1"/>
</dbReference>
<feature type="transmembrane region" description="Helical" evidence="6">
    <location>
        <begin position="157"/>
        <end position="177"/>
    </location>
</feature>
<keyword evidence="5 6" id="KW-0472">Membrane</keyword>
<dbReference type="AlphaFoldDB" id="A0A5N6U1S6"/>
<dbReference type="PIRSF" id="PIRSF006060">
    <property type="entry name" value="AA_transporter"/>
    <property type="match status" value="1"/>
</dbReference>
<keyword evidence="2" id="KW-0813">Transport</keyword>
<dbReference type="InterPro" id="IPR002293">
    <property type="entry name" value="AA/rel_permease1"/>
</dbReference>
<sequence length="395" mass="43417">MPRQFSWISTLGMGFSVTNSWIGYLNLVYGGRQACLFSLIAALFAQFMVTIGLGELGSAFPSSGGQYHFCYILSSTSTRRYFSYIVGWLSMLGWWIITCSGISLATMVLLGLVSFWDHTFIATQWQTYLTYVAVAVLTIIPLFIVPQKISVVAKISLFLSLAGFTVFFIVALAMHSGKGTESSLVASGDGSSGWSDGTAWMLAISNTMYAYSGTDCVIHISEEMPRPGRLVPQVMIMTMVIGFLTCFPLFFRNVTLGLFVVLWLIYTTCLPSQWVGSGRIAWAFSSDNGLPFSDFFSQVHPTLNFPVRATLLGLAFACLYGLLYLASTTAFNSIITSAVLFVNITYVVPQGILLTRGLLVGVFAIINAIWFCGGRYSFEGPNIDWEMLGLHNHRG</sequence>
<evidence type="ECO:0000256" key="3">
    <source>
        <dbReference type="ARBA" id="ARBA00022692"/>
    </source>
</evidence>
<gene>
    <name evidence="7" type="ORF">BDV25DRAFT_128027</name>
</gene>
<feature type="transmembrane region" description="Helical" evidence="6">
    <location>
        <begin position="6"/>
        <end position="27"/>
    </location>
</feature>
<evidence type="ECO:0000256" key="4">
    <source>
        <dbReference type="ARBA" id="ARBA00022989"/>
    </source>
</evidence>
<dbReference type="GO" id="GO:0022857">
    <property type="term" value="F:transmembrane transporter activity"/>
    <property type="evidence" value="ECO:0007669"/>
    <property type="project" value="InterPro"/>
</dbReference>
<proteinExistence type="predicted"/>
<evidence type="ECO:0000313" key="7">
    <source>
        <dbReference type="EMBL" id="KAE8152349.1"/>
    </source>
</evidence>
<protein>
    <submittedName>
        <fullName evidence="7">Amino acid permease-domain-containing protein</fullName>
    </submittedName>
</protein>
<evidence type="ECO:0000256" key="5">
    <source>
        <dbReference type="ARBA" id="ARBA00023136"/>
    </source>
</evidence>
<feature type="transmembrane region" description="Helical" evidence="6">
    <location>
        <begin position="330"/>
        <end position="348"/>
    </location>
</feature>
<feature type="transmembrane region" description="Helical" evidence="6">
    <location>
        <begin position="230"/>
        <end position="250"/>
    </location>
</feature>
<dbReference type="OrthoDB" id="2417308at2759"/>
<reference evidence="7 8" key="1">
    <citation type="submission" date="2019-04" db="EMBL/GenBank/DDBJ databases">
        <title>Friends and foes A comparative genomics study of 23 Aspergillus species from section Flavi.</title>
        <authorList>
            <consortium name="DOE Joint Genome Institute"/>
            <person name="Kjaerbolling I."/>
            <person name="Vesth T."/>
            <person name="Frisvad J.C."/>
            <person name="Nybo J.L."/>
            <person name="Theobald S."/>
            <person name="Kildgaard S."/>
            <person name="Isbrandt T."/>
            <person name="Kuo A."/>
            <person name="Sato A."/>
            <person name="Lyhne E.K."/>
            <person name="Kogle M.E."/>
            <person name="Wiebenga A."/>
            <person name="Kun R.S."/>
            <person name="Lubbers R.J."/>
            <person name="Makela M.R."/>
            <person name="Barry K."/>
            <person name="Chovatia M."/>
            <person name="Clum A."/>
            <person name="Daum C."/>
            <person name="Haridas S."/>
            <person name="He G."/>
            <person name="LaButti K."/>
            <person name="Lipzen A."/>
            <person name="Mondo S."/>
            <person name="Riley R."/>
            <person name="Salamov A."/>
            <person name="Simmons B.A."/>
            <person name="Magnuson J.K."/>
            <person name="Henrissat B."/>
            <person name="Mortensen U.H."/>
            <person name="Larsen T.O."/>
            <person name="Devries R.P."/>
            <person name="Grigoriev I.V."/>
            <person name="Machida M."/>
            <person name="Baker S.E."/>
            <person name="Andersen M.R."/>
        </authorList>
    </citation>
    <scope>NUCLEOTIDE SEQUENCE [LARGE SCALE GENOMIC DNA]</scope>
    <source>
        <strain evidence="7 8">IBT 18842</strain>
    </source>
</reference>
<feature type="transmembrane region" description="Helical" evidence="6">
    <location>
        <begin position="34"/>
        <end position="53"/>
    </location>
</feature>
<name>A0A5N6U1S6_ASPAV</name>
<evidence type="ECO:0000256" key="6">
    <source>
        <dbReference type="SAM" id="Phobius"/>
    </source>
</evidence>
<organism evidence="7 8">
    <name type="scientific">Aspergillus avenaceus</name>
    <dbReference type="NCBI Taxonomy" id="36643"/>
    <lineage>
        <taxon>Eukaryota</taxon>
        <taxon>Fungi</taxon>
        <taxon>Dikarya</taxon>
        <taxon>Ascomycota</taxon>
        <taxon>Pezizomycotina</taxon>
        <taxon>Eurotiomycetes</taxon>
        <taxon>Eurotiomycetidae</taxon>
        <taxon>Eurotiales</taxon>
        <taxon>Aspergillaceae</taxon>
        <taxon>Aspergillus</taxon>
        <taxon>Aspergillus subgen. Circumdati</taxon>
    </lineage>
</organism>
<keyword evidence="8" id="KW-1185">Reference proteome</keyword>
<feature type="transmembrane region" description="Helical" evidence="6">
    <location>
        <begin position="357"/>
        <end position="378"/>
    </location>
</feature>
<dbReference type="PANTHER" id="PTHR45649">
    <property type="entry name" value="AMINO-ACID PERMEASE BAT1"/>
    <property type="match status" value="1"/>
</dbReference>
<evidence type="ECO:0000256" key="2">
    <source>
        <dbReference type="ARBA" id="ARBA00022448"/>
    </source>
</evidence>
<dbReference type="GO" id="GO:0016020">
    <property type="term" value="C:membrane"/>
    <property type="evidence" value="ECO:0007669"/>
    <property type="project" value="UniProtKB-SubCell"/>
</dbReference>
<dbReference type="Gene3D" id="1.20.1740.10">
    <property type="entry name" value="Amino acid/polyamine transporter I"/>
    <property type="match status" value="1"/>
</dbReference>
<dbReference type="EMBL" id="ML742054">
    <property type="protein sequence ID" value="KAE8152349.1"/>
    <property type="molecule type" value="Genomic_DNA"/>
</dbReference>
<dbReference type="Proteomes" id="UP000325780">
    <property type="component" value="Unassembled WGS sequence"/>
</dbReference>
<keyword evidence="4 6" id="KW-1133">Transmembrane helix</keyword>
<dbReference type="Pfam" id="PF13520">
    <property type="entry name" value="AA_permease_2"/>
    <property type="match status" value="2"/>
</dbReference>
<accession>A0A5N6U1S6</accession>
<comment type="subcellular location">
    <subcellularLocation>
        <location evidence="1">Membrane</location>
        <topology evidence="1">Multi-pass membrane protein</topology>
    </subcellularLocation>
</comment>
<evidence type="ECO:0000313" key="8">
    <source>
        <dbReference type="Proteomes" id="UP000325780"/>
    </source>
</evidence>
<keyword evidence="3 6" id="KW-0812">Transmembrane</keyword>
<feature type="transmembrane region" description="Helical" evidence="6">
    <location>
        <begin position="305"/>
        <end position="324"/>
    </location>
</feature>